<dbReference type="Pfam" id="PF00002">
    <property type="entry name" value="7tm_2"/>
    <property type="match status" value="1"/>
</dbReference>
<dbReference type="InterPro" id="IPR017983">
    <property type="entry name" value="GPCR_2_secretin-like_CS"/>
</dbReference>
<protein>
    <submittedName>
        <fullName evidence="7">Adhesion G-protein coupled receptor G4</fullName>
    </submittedName>
</protein>
<evidence type="ECO:0000256" key="2">
    <source>
        <dbReference type="ARBA" id="ARBA00022692"/>
    </source>
</evidence>
<dbReference type="GO" id="GO:0004930">
    <property type="term" value="F:G protein-coupled receptor activity"/>
    <property type="evidence" value="ECO:0007669"/>
    <property type="project" value="InterPro"/>
</dbReference>
<dbReference type="EMBL" id="JAIZAY010000009">
    <property type="protein sequence ID" value="KAJ8036418.1"/>
    <property type="molecule type" value="Genomic_DNA"/>
</dbReference>
<dbReference type="AlphaFoldDB" id="A0A9Q1H8E7"/>
<evidence type="ECO:0000313" key="8">
    <source>
        <dbReference type="Proteomes" id="UP001152320"/>
    </source>
</evidence>
<sequence>MVIAAQNNIIPNLLSLYSCFIDSSTNIFRYCLLLVLAIFLGYICFVFLLISWKLTCGRKTFKKSGLKRQEIYRRIQNVIAISVLLGVTWISGFLAIGKVRMIFNIIFCVCNSLQGFFIFLLFCVRQKDIRLAWKNSITWRPLSRMTTRKASTRRLLSTRKATSVKKSNKIKAEEFPEMSKTDGSSGSNLKSISYKVKEKTSEFTVSFATEASSKAGNDYAPYQGTNASLMKDKTTSNVESSTPEENSFTKSASTFKSLESPLIILSPYEKDANIKSGQTDSLHTTVPLTHRNNTNDADGMPTGKNLENDETEAYAGSSFTISTSRFKSLENPLIDQSSYRGNANNEENDTKLYSSIVRDKQSQTAILITQDNDWPSDDGCMAVGNVTNDGYSNPMEAKIVQCEVLPSQDRAFRATVRNDCNTLVKNAIIHGDGVPLLAAIDTQDGEK</sequence>
<keyword evidence="3 6" id="KW-1133">Transmembrane helix</keyword>
<dbReference type="PANTHER" id="PTHR47767">
    <property type="entry name" value="ADHESION G PROTEIN-COUPLED RECEPTOR G7"/>
    <property type="match status" value="1"/>
</dbReference>
<dbReference type="Proteomes" id="UP001152320">
    <property type="component" value="Chromosome 9"/>
</dbReference>
<dbReference type="PROSITE" id="PS00650">
    <property type="entry name" value="G_PROTEIN_RECEP_F2_2"/>
    <property type="match status" value="1"/>
</dbReference>
<keyword evidence="7" id="KW-0675">Receptor</keyword>
<dbReference type="InterPro" id="IPR053066">
    <property type="entry name" value="ADGR_G7"/>
</dbReference>
<organism evidence="7 8">
    <name type="scientific">Holothuria leucospilota</name>
    <name type="common">Black long sea cucumber</name>
    <name type="synonym">Mertensiothuria leucospilota</name>
    <dbReference type="NCBI Taxonomy" id="206669"/>
    <lineage>
        <taxon>Eukaryota</taxon>
        <taxon>Metazoa</taxon>
        <taxon>Echinodermata</taxon>
        <taxon>Eleutherozoa</taxon>
        <taxon>Echinozoa</taxon>
        <taxon>Holothuroidea</taxon>
        <taxon>Aspidochirotacea</taxon>
        <taxon>Aspidochirotida</taxon>
        <taxon>Holothuriidae</taxon>
        <taxon>Holothuria</taxon>
    </lineage>
</organism>
<feature type="transmembrane region" description="Helical" evidence="6">
    <location>
        <begin position="27"/>
        <end position="54"/>
    </location>
</feature>
<reference evidence="7" key="1">
    <citation type="submission" date="2021-10" db="EMBL/GenBank/DDBJ databases">
        <title>Tropical sea cucumber genome reveals ecological adaptation and Cuvierian tubules defense mechanism.</title>
        <authorList>
            <person name="Chen T."/>
        </authorList>
    </citation>
    <scope>NUCLEOTIDE SEQUENCE</scope>
    <source>
        <strain evidence="7">Nanhai2018</strain>
        <tissue evidence="7">Muscle</tissue>
    </source>
</reference>
<proteinExistence type="predicted"/>
<feature type="compositionally biased region" description="Polar residues" evidence="5">
    <location>
        <begin position="278"/>
        <end position="296"/>
    </location>
</feature>
<evidence type="ECO:0000313" key="7">
    <source>
        <dbReference type="EMBL" id="KAJ8036418.1"/>
    </source>
</evidence>
<evidence type="ECO:0000256" key="5">
    <source>
        <dbReference type="SAM" id="MobiDB-lite"/>
    </source>
</evidence>
<dbReference type="InterPro" id="IPR000832">
    <property type="entry name" value="GPCR_2_secretin-like"/>
</dbReference>
<comment type="subcellular location">
    <subcellularLocation>
        <location evidence="1">Membrane</location>
        <topology evidence="1">Multi-pass membrane protein</topology>
    </subcellularLocation>
</comment>
<keyword evidence="8" id="KW-1185">Reference proteome</keyword>
<keyword evidence="2 6" id="KW-0812">Transmembrane</keyword>
<dbReference type="Gene3D" id="1.20.1070.10">
    <property type="entry name" value="Rhodopsin 7-helix transmembrane proteins"/>
    <property type="match status" value="1"/>
</dbReference>
<feature type="transmembrane region" description="Helical" evidence="6">
    <location>
        <begin position="75"/>
        <end position="96"/>
    </location>
</feature>
<name>A0A9Q1H8E7_HOLLE</name>
<accession>A0A9Q1H8E7</accession>
<evidence type="ECO:0000256" key="1">
    <source>
        <dbReference type="ARBA" id="ARBA00004141"/>
    </source>
</evidence>
<feature type="transmembrane region" description="Helical" evidence="6">
    <location>
        <begin position="102"/>
        <end position="124"/>
    </location>
</feature>
<gene>
    <name evidence="7" type="ORF">HOLleu_20379</name>
</gene>
<evidence type="ECO:0000256" key="4">
    <source>
        <dbReference type="ARBA" id="ARBA00023136"/>
    </source>
</evidence>
<evidence type="ECO:0000256" key="6">
    <source>
        <dbReference type="SAM" id="Phobius"/>
    </source>
</evidence>
<feature type="region of interest" description="Disordered" evidence="5">
    <location>
        <begin position="278"/>
        <end position="301"/>
    </location>
</feature>
<comment type="caution">
    <text evidence="7">The sequence shown here is derived from an EMBL/GenBank/DDBJ whole genome shotgun (WGS) entry which is preliminary data.</text>
</comment>
<evidence type="ECO:0000256" key="3">
    <source>
        <dbReference type="ARBA" id="ARBA00022989"/>
    </source>
</evidence>
<dbReference type="GO" id="GO:0016020">
    <property type="term" value="C:membrane"/>
    <property type="evidence" value="ECO:0007669"/>
    <property type="project" value="UniProtKB-SubCell"/>
</dbReference>
<dbReference type="OrthoDB" id="10037534at2759"/>
<keyword evidence="4 6" id="KW-0472">Membrane</keyword>